<name>A0ABY7FFI7_MYAAR</name>
<dbReference type="Proteomes" id="UP001164746">
    <property type="component" value="Chromosome 11"/>
</dbReference>
<dbReference type="InterPro" id="IPR047153">
    <property type="entry name" value="TRIM45/56/19-like"/>
</dbReference>
<organism evidence="1 2">
    <name type="scientific">Mya arenaria</name>
    <name type="common">Soft-shell clam</name>
    <dbReference type="NCBI Taxonomy" id="6604"/>
    <lineage>
        <taxon>Eukaryota</taxon>
        <taxon>Metazoa</taxon>
        <taxon>Spiralia</taxon>
        <taxon>Lophotrochozoa</taxon>
        <taxon>Mollusca</taxon>
        <taxon>Bivalvia</taxon>
        <taxon>Autobranchia</taxon>
        <taxon>Heteroconchia</taxon>
        <taxon>Euheterodonta</taxon>
        <taxon>Imparidentia</taxon>
        <taxon>Neoheterodontei</taxon>
        <taxon>Myida</taxon>
        <taxon>Myoidea</taxon>
        <taxon>Myidae</taxon>
        <taxon>Mya</taxon>
    </lineage>
</organism>
<dbReference type="EMBL" id="CP111022">
    <property type="protein sequence ID" value="WAR19752.1"/>
    <property type="molecule type" value="Genomic_DNA"/>
</dbReference>
<protein>
    <recommendedName>
        <fullName evidence="3">B box-type domain-containing protein</fullName>
    </recommendedName>
</protein>
<evidence type="ECO:0000313" key="1">
    <source>
        <dbReference type="EMBL" id="WAR19752.1"/>
    </source>
</evidence>
<evidence type="ECO:0008006" key="3">
    <source>
        <dbReference type="Google" id="ProtNLM"/>
    </source>
</evidence>
<dbReference type="PANTHER" id="PTHR25462">
    <property type="entry name" value="BONUS, ISOFORM C-RELATED"/>
    <property type="match status" value="1"/>
</dbReference>
<proteinExistence type="predicted"/>
<dbReference type="Gene3D" id="3.30.160.60">
    <property type="entry name" value="Classic Zinc Finger"/>
    <property type="match status" value="1"/>
</dbReference>
<evidence type="ECO:0000313" key="2">
    <source>
        <dbReference type="Proteomes" id="UP001164746"/>
    </source>
</evidence>
<reference evidence="1" key="1">
    <citation type="submission" date="2022-11" db="EMBL/GenBank/DDBJ databases">
        <title>Centuries of genome instability and evolution in soft-shell clam transmissible cancer (bioRxiv).</title>
        <authorList>
            <person name="Hart S.F.M."/>
            <person name="Yonemitsu M.A."/>
            <person name="Giersch R.M."/>
            <person name="Beal B.F."/>
            <person name="Arriagada G."/>
            <person name="Davis B.W."/>
            <person name="Ostrander E.A."/>
            <person name="Goff S.P."/>
            <person name="Metzger M.J."/>
        </authorList>
    </citation>
    <scope>NUCLEOTIDE SEQUENCE</scope>
    <source>
        <strain evidence="1">MELC-2E11</strain>
        <tissue evidence="1">Siphon/mantle</tissue>
    </source>
</reference>
<accession>A0ABY7FFI7</accession>
<gene>
    <name evidence="1" type="ORF">MAR_001590</name>
</gene>
<keyword evidence="2" id="KW-1185">Reference proteome</keyword>
<sequence>MPPTRLFCGNCFKYYCDTCLTFHAKVLKEHIVFGGKGVDKFVGQENALITCDFHPPKILELLCDDHAELCCNLCVALNHRMCRSISLISDVASGVYKMDDFTQLPSKVTKATGKYILTQIDDLRKTLNQLLDEMKKKTVEEIDSVIADLNESIQKDIDMCDNLHDQLKALLDKIQARDEDSESSSYIGYIKCKDKIAEVNWLLQQISTRPEATITYQPDTQAEQLRSELKTMGYIQRYPRTQLQNNSVGAHFPEESWPFLWLNQAPPVSAVCQFMQCPVPLHHSWQAG</sequence>
<dbReference type="PANTHER" id="PTHR25462:SF296">
    <property type="entry name" value="MEIOTIC P26, ISOFORM F"/>
    <property type="match status" value="1"/>
</dbReference>
<dbReference type="SUPFAM" id="SSF57845">
    <property type="entry name" value="B-box zinc-binding domain"/>
    <property type="match status" value="1"/>
</dbReference>